<dbReference type="SMART" id="SM00239">
    <property type="entry name" value="C2"/>
    <property type="match status" value="1"/>
</dbReference>
<organism evidence="2 3">
    <name type="scientific">Psilocybe cyanescens</name>
    <dbReference type="NCBI Taxonomy" id="93625"/>
    <lineage>
        <taxon>Eukaryota</taxon>
        <taxon>Fungi</taxon>
        <taxon>Dikarya</taxon>
        <taxon>Basidiomycota</taxon>
        <taxon>Agaricomycotina</taxon>
        <taxon>Agaricomycetes</taxon>
        <taxon>Agaricomycetidae</taxon>
        <taxon>Agaricales</taxon>
        <taxon>Agaricineae</taxon>
        <taxon>Strophariaceae</taxon>
        <taxon>Psilocybe</taxon>
    </lineage>
</organism>
<dbReference type="CDD" id="cd00030">
    <property type="entry name" value="C2"/>
    <property type="match status" value="1"/>
</dbReference>
<evidence type="ECO:0000313" key="3">
    <source>
        <dbReference type="Proteomes" id="UP000283269"/>
    </source>
</evidence>
<name>A0A409X4A1_PSICY</name>
<dbReference type="PROSITE" id="PS50004">
    <property type="entry name" value="C2"/>
    <property type="match status" value="1"/>
</dbReference>
<comment type="caution">
    <text evidence="2">The sequence shown here is derived from an EMBL/GenBank/DDBJ whole genome shotgun (WGS) entry which is preliminary data.</text>
</comment>
<keyword evidence="3" id="KW-1185">Reference proteome</keyword>
<protein>
    <recommendedName>
        <fullName evidence="1">C2 domain-containing protein</fullName>
    </recommendedName>
</protein>
<dbReference type="InParanoid" id="A0A409X4A1"/>
<dbReference type="EMBL" id="NHYD01002677">
    <property type="protein sequence ID" value="PPQ85598.1"/>
    <property type="molecule type" value="Genomic_DNA"/>
</dbReference>
<dbReference type="OrthoDB" id="67700at2759"/>
<dbReference type="Proteomes" id="UP000283269">
    <property type="component" value="Unassembled WGS sequence"/>
</dbReference>
<gene>
    <name evidence="2" type="ORF">CVT25_012504</name>
</gene>
<proteinExistence type="predicted"/>
<dbReference type="InterPro" id="IPR000008">
    <property type="entry name" value="C2_dom"/>
</dbReference>
<dbReference type="STRING" id="93625.A0A409X4A1"/>
<dbReference type="Pfam" id="PF00168">
    <property type="entry name" value="C2"/>
    <property type="match status" value="1"/>
</dbReference>
<accession>A0A409X4A1</accession>
<dbReference type="InterPro" id="IPR035892">
    <property type="entry name" value="C2_domain_sf"/>
</dbReference>
<dbReference type="AlphaFoldDB" id="A0A409X4A1"/>
<dbReference type="SUPFAM" id="SSF49562">
    <property type="entry name" value="C2 domain (Calcium/lipid-binding domain, CaLB)"/>
    <property type="match status" value="1"/>
</dbReference>
<evidence type="ECO:0000259" key="1">
    <source>
        <dbReference type="PROSITE" id="PS50004"/>
    </source>
</evidence>
<dbReference type="Gene3D" id="2.60.40.150">
    <property type="entry name" value="C2 domain"/>
    <property type="match status" value="1"/>
</dbReference>
<evidence type="ECO:0000313" key="2">
    <source>
        <dbReference type="EMBL" id="PPQ85598.1"/>
    </source>
</evidence>
<feature type="domain" description="C2" evidence="1">
    <location>
        <begin position="51"/>
        <end position="178"/>
    </location>
</feature>
<reference evidence="2 3" key="1">
    <citation type="journal article" date="2018" name="Evol. Lett.">
        <title>Horizontal gene cluster transfer increased hallucinogenic mushroom diversity.</title>
        <authorList>
            <person name="Reynolds H.T."/>
            <person name="Vijayakumar V."/>
            <person name="Gluck-Thaler E."/>
            <person name="Korotkin H.B."/>
            <person name="Matheny P.B."/>
            <person name="Slot J.C."/>
        </authorList>
    </citation>
    <scope>NUCLEOTIDE SEQUENCE [LARGE SCALE GENOMIC DNA]</scope>
    <source>
        <strain evidence="2 3">2631</strain>
    </source>
</reference>
<sequence>MPTTPQKTKIKCVLHSAATVRAPSGGIKQPKSYSGLGNRKGLGKDLGVIGIGGRKGMGAFAPRAGESPVVVLRMQVLGCKDLLGKDSGGRSSDPFVVISLLTHRFRTPVQRRTTNPTYAPVMATFDIPLYLSLVERLGLGSLEAVAWDKDLVGKEYLGEVAVGLEEWFGGGGEGYGEGRGKEERVFGFKAEGNVPFTLPLISTRASTPSQGRITIKLGLVRTSDSQNVMGFDEIYAELIKRSRPSLVSVPPVR</sequence>